<dbReference type="Proteomes" id="UP001646157">
    <property type="component" value="Unassembled WGS sequence"/>
</dbReference>
<evidence type="ECO:0000256" key="1">
    <source>
        <dbReference type="ARBA" id="ARBA00005380"/>
    </source>
</evidence>
<reference evidence="10 11" key="1">
    <citation type="submission" date="2021-01" db="EMBL/GenBank/DDBJ databases">
        <title>Genomic Encyclopedia of Type Strains, Phase IV (KMG-IV): sequencing the most valuable type-strain genomes for metagenomic binning, comparative biology and taxonomic classification.</title>
        <authorList>
            <person name="Goeker M."/>
        </authorList>
    </citation>
    <scope>NUCLEOTIDE SEQUENCE [LARGE SCALE GENOMIC DNA]</scope>
    <source>
        <strain evidence="10 11">DSM 24834</strain>
    </source>
</reference>
<evidence type="ECO:0000256" key="5">
    <source>
        <dbReference type="ARBA" id="ARBA00022840"/>
    </source>
</evidence>
<dbReference type="PANTHER" id="PTHR46566">
    <property type="entry name" value="1-PHOSPHOFRUCTOKINASE-RELATED"/>
    <property type="match status" value="1"/>
</dbReference>
<feature type="domain" description="Carbohydrate kinase PfkB" evidence="9">
    <location>
        <begin position="8"/>
        <end position="286"/>
    </location>
</feature>
<dbReference type="Pfam" id="PF00294">
    <property type="entry name" value="PfkB"/>
    <property type="match status" value="1"/>
</dbReference>
<evidence type="ECO:0000313" key="11">
    <source>
        <dbReference type="Proteomes" id="UP001646157"/>
    </source>
</evidence>
<evidence type="ECO:0000256" key="8">
    <source>
        <dbReference type="RuleBase" id="RU369061"/>
    </source>
</evidence>
<dbReference type="CDD" id="cd01164">
    <property type="entry name" value="FruK_PfkB_like"/>
    <property type="match status" value="1"/>
</dbReference>
<protein>
    <recommendedName>
        <fullName evidence="7">Tagatose-6-phosphate kinase</fullName>
        <ecNumber evidence="7">2.7.1.144</ecNumber>
    </recommendedName>
</protein>
<dbReference type="PIRSF" id="PIRSF000535">
    <property type="entry name" value="1PFK/6PFK/LacC"/>
    <property type="match status" value="1"/>
</dbReference>
<dbReference type="InterPro" id="IPR002173">
    <property type="entry name" value="Carboh/pur_kinase_PfkB_CS"/>
</dbReference>
<dbReference type="GO" id="GO:0008662">
    <property type="term" value="F:1-phosphofructokinase activity"/>
    <property type="evidence" value="ECO:0007669"/>
    <property type="project" value="UniProtKB-EC"/>
</dbReference>
<proteinExistence type="inferred from homology"/>
<dbReference type="PROSITE" id="PS00583">
    <property type="entry name" value="PFKB_KINASES_1"/>
    <property type="match status" value="1"/>
</dbReference>
<keyword evidence="11" id="KW-1185">Reference proteome</keyword>
<dbReference type="EC" id="2.7.1.144" evidence="7"/>
<evidence type="ECO:0000256" key="3">
    <source>
        <dbReference type="ARBA" id="ARBA00022741"/>
    </source>
</evidence>
<comment type="function">
    <text evidence="8">Catalyzes the ATP-dependent phosphorylation of fructose-l-phosphate to fructose-l,6-bisphosphate.</text>
</comment>
<dbReference type="InterPro" id="IPR022463">
    <property type="entry name" value="1-PFruKinase"/>
</dbReference>
<evidence type="ECO:0000256" key="2">
    <source>
        <dbReference type="ARBA" id="ARBA00022679"/>
    </source>
</evidence>
<keyword evidence="3 7" id="KW-0547">Nucleotide-binding</keyword>
<dbReference type="PANTHER" id="PTHR46566:SF2">
    <property type="entry name" value="ATP-DEPENDENT 6-PHOSPHOFRUCTOKINASE ISOZYME 2"/>
    <property type="match status" value="1"/>
</dbReference>
<dbReference type="InterPro" id="IPR011611">
    <property type="entry name" value="PfkB_dom"/>
</dbReference>
<comment type="similarity">
    <text evidence="1">Belongs to the carbohydrate kinase pfkB family.</text>
</comment>
<evidence type="ECO:0000256" key="4">
    <source>
        <dbReference type="ARBA" id="ARBA00022777"/>
    </source>
</evidence>
<dbReference type="NCBIfam" id="TIGR03168">
    <property type="entry name" value="1-PFK"/>
    <property type="match status" value="1"/>
</dbReference>
<evidence type="ECO:0000313" key="10">
    <source>
        <dbReference type="EMBL" id="MBM7585959.1"/>
    </source>
</evidence>
<keyword evidence="4 8" id="KW-0418">Kinase</keyword>
<comment type="catalytic activity">
    <reaction evidence="7">
        <text>D-tagatofuranose 6-phosphate + ATP = D-tagatofuranose 1,6-bisphosphate + ADP + H(+)</text>
        <dbReference type="Rhea" id="RHEA:12420"/>
        <dbReference type="ChEBI" id="CHEBI:15378"/>
        <dbReference type="ChEBI" id="CHEBI:30616"/>
        <dbReference type="ChEBI" id="CHEBI:58694"/>
        <dbReference type="ChEBI" id="CHEBI:58695"/>
        <dbReference type="ChEBI" id="CHEBI:456216"/>
        <dbReference type="EC" id="2.7.1.144"/>
    </reaction>
</comment>
<dbReference type="RefSeq" id="WP_205172896.1">
    <property type="nucleotide sequence ID" value="NZ_JAFBDZ010000002.1"/>
</dbReference>
<dbReference type="EMBL" id="JAFBDZ010000002">
    <property type="protein sequence ID" value="MBM7585959.1"/>
    <property type="molecule type" value="Genomic_DNA"/>
</dbReference>
<comment type="caution">
    <text evidence="10">The sequence shown here is derived from an EMBL/GenBank/DDBJ whole genome shotgun (WGS) entry which is preliminary data.</text>
</comment>
<dbReference type="Gene3D" id="3.40.1190.20">
    <property type="match status" value="1"/>
</dbReference>
<dbReference type="InterPro" id="IPR029056">
    <property type="entry name" value="Ribokinase-like"/>
</dbReference>
<evidence type="ECO:0000256" key="7">
    <source>
        <dbReference type="PIRNR" id="PIRNR000535"/>
    </source>
</evidence>
<keyword evidence="7" id="KW-0423">Lactose metabolism</keyword>
<name>A0ABS2NDN0_9BACI</name>
<comment type="catalytic activity">
    <reaction evidence="6 8">
        <text>beta-D-fructose 1-phosphate + ATP = beta-D-fructose 1,6-bisphosphate + ADP + H(+)</text>
        <dbReference type="Rhea" id="RHEA:14213"/>
        <dbReference type="ChEBI" id="CHEBI:15378"/>
        <dbReference type="ChEBI" id="CHEBI:30616"/>
        <dbReference type="ChEBI" id="CHEBI:32966"/>
        <dbReference type="ChEBI" id="CHEBI:138881"/>
        <dbReference type="ChEBI" id="CHEBI:456216"/>
        <dbReference type="EC" id="2.7.1.56"/>
    </reaction>
</comment>
<gene>
    <name evidence="10" type="ORF">JOC86_002501</name>
</gene>
<comment type="pathway">
    <text evidence="7">Carbohydrate metabolism; D-tagatose 6-phosphate degradation; D-glyceraldehyde 3-phosphate and glycerone phosphate from D-tagatose 6-phosphate: step 1/2.</text>
</comment>
<accession>A0ABS2NDN0</accession>
<keyword evidence="5 7" id="KW-0067">ATP-binding</keyword>
<dbReference type="NCBIfam" id="TIGR03828">
    <property type="entry name" value="pfkB"/>
    <property type="match status" value="1"/>
</dbReference>
<comment type="similarity">
    <text evidence="7">Belongs to the carbohydrate kinase PfkB family. LacC subfamily.</text>
</comment>
<dbReference type="GO" id="GO:0009024">
    <property type="term" value="F:tagatose-6-phosphate kinase activity"/>
    <property type="evidence" value="ECO:0007669"/>
    <property type="project" value="UniProtKB-EC"/>
</dbReference>
<keyword evidence="2 7" id="KW-0808">Transferase</keyword>
<evidence type="ECO:0000259" key="9">
    <source>
        <dbReference type="Pfam" id="PF00294"/>
    </source>
</evidence>
<dbReference type="InterPro" id="IPR017583">
    <property type="entry name" value="Tagatose/fructose_Pkinase"/>
</dbReference>
<organism evidence="10 11">
    <name type="scientific">Rossellomorea pakistanensis</name>
    <dbReference type="NCBI Taxonomy" id="992288"/>
    <lineage>
        <taxon>Bacteria</taxon>
        <taxon>Bacillati</taxon>
        <taxon>Bacillota</taxon>
        <taxon>Bacilli</taxon>
        <taxon>Bacillales</taxon>
        <taxon>Bacillaceae</taxon>
        <taxon>Rossellomorea</taxon>
    </lineage>
</organism>
<sequence length="312" mass="33838">MITTITLNAALDTTYYLPSFTLGQTNRLKDLHVEPGGKGINVAKVLDSLGEKVVAGGFVGGSNGKKIAHLLAHRNIPHEFVTIQGESRVCLTILNEELKEETEILEQGPMILDEEWLKICEFVKKAAMESKIITLSGSLPKGVPVNGYSQLIEIIQQNGAKAILDTSGEPLRHGLCSGPFAVKPNEQELKQLIKKEILTLTDAIDAGKNILKQGVQYVCISLGREGALLINKDEVFHVKAPEIEVVNTIGCGDAMLAGLASGFEKELPIEEILSLATAYGTANALQPFAGKVDVKDIDYLLKDIEVYKLNHI</sequence>
<dbReference type="SUPFAM" id="SSF53613">
    <property type="entry name" value="Ribokinase-like"/>
    <property type="match status" value="1"/>
</dbReference>
<evidence type="ECO:0000256" key="6">
    <source>
        <dbReference type="ARBA" id="ARBA00047745"/>
    </source>
</evidence>